<organism evidence="1 2">
    <name type="scientific">Portunus trituberculatus</name>
    <name type="common">Swimming crab</name>
    <name type="synonym">Neptunus trituberculatus</name>
    <dbReference type="NCBI Taxonomy" id="210409"/>
    <lineage>
        <taxon>Eukaryota</taxon>
        <taxon>Metazoa</taxon>
        <taxon>Ecdysozoa</taxon>
        <taxon>Arthropoda</taxon>
        <taxon>Crustacea</taxon>
        <taxon>Multicrustacea</taxon>
        <taxon>Malacostraca</taxon>
        <taxon>Eumalacostraca</taxon>
        <taxon>Eucarida</taxon>
        <taxon>Decapoda</taxon>
        <taxon>Pleocyemata</taxon>
        <taxon>Brachyura</taxon>
        <taxon>Eubrachyura</taxon>
        <taxon>Portunoidea</taxon>
        <taxon>Portunidae</taxon>
        <taxon>Portuninae</taxon>
        <taxon>Portunus</taxon>
    </lineage>
</organism>
<reference evidence="1 2" key="1">
    <citation type="submission" date="2019-05" db="EMBL/GenBank/DDBJ databases">
        <title>Another draft genome of Portunus trituberculatus and its Hox gene families provides insights of decapod evolution.</title>
        <authorList>
            <person name="Jeong J.-H."/>
            <person name="Song I."/>
            <person name="Kim S."/>
            <person name="Choi T."/>
            <person name="Kim D."/>
            <person name="Ryu S."/>
            <person name="Kim W."/>
        </authorList>
    </citation>
    <scope>NUCLEOTIDE SEQUENCE [LARGE SCALE GENOMIC DNA]</scope>
    <source>
        <tissue evidence="1">Muscle</tissue>
    </source>
</reference>
<evidence type="ECO:0000313" key="2">
    <source>
        <dbReference type="Proteomes" id="UP000324222"/>
    </source>
</evidence>
<evidence type="ECO:0000313" key="1">
    <source>
        <dbReference type="EMBL" id="MPC81574.1"/>
    </source>
</evidence>
<keyword evidence="2" id="KW-1185">Reference proteome</keyword>
<dbReference type="EMBL" id="VSRR010057380">
    <property type="protein sequence ID" value="MPC81574.1"/>
    <property type="molecule type" value="Genomic_DNA"/>
</dbReference>
<protein>
    <submittedName>
        <fullName evidence="1">Uncharacterized protein</fullName>
    </submittedName>
</protein>
<name>A0A5B7IN07_PORTR</name>
<dbReference type="AlphaFoldDB" id="A0A5B7IN07"/>
<gene>
    <name evidence="1" type="ORF">E2C01_076199</name>
</gene>
<proteinExistence type="predicted"/>
<sequence length="47" mass="5782">MTLPRGLFIYKCHTMFFELICASRLPHHHHHHHHYHHHHHRGTTFIA</sequence>
<comment type="caution">
    <text evidence="1">The sequence shown here is derived from an EMBL/GenBank/DDBJ whole genome shotgun (WGS) entry which is preliminary data.</text>
</comment>
<accession>A0A5B7IN07</accession>
<dbReference type="Proteomes" id="UP000324222">
    <property type="component" value="Unassembled WGS sequence"/>
</dbReference>